<reference evidence="3" key="1">
    <citation type="submission" date="2015-04" db="UniProtKB">
        <authorList>
            <consortium name="EnsemblPlants"/>
        </authorList>
    </citation>
    <scope>IDENTIFICATION</scope>
</reference>
<sequence length="156" mass="16484">MAIDGAAIVLLLPLAPTRDAIGGEESEEEEEEEEEGRGRLTANHRPCRLAVDAVRLLAASHHWTPPTAAWAFGNGDDKKEDGAAPLCCLRAGTFTSLVLNNADLLPDDSGNHPKSSPPRMAPHRCAGLVLVTSTPLVNDADLLPDDGGDRPKSSGY</sequence>
<reference evidence="3" key="2">
    <citation type="submission" date="2018-05" db="EMBL/GenBank/DDBJ databases">
        <title>OpunRS2 (Oryza punctata Reference Sequence Version 2).</title>
        <authorList>
            <person name="Zhang J."/>
            <person name="Kudrna D."/>
            <person name="Lee S."/>
            <person name="Talag J."/>
            <person name="Welchert J."/>
            <person name="Wing R.A."/>
        </authorList>
    </citation>
    <scope>NUCLEOTIDE SEQUENCE [LARGE SCALE GENOMIC DNA]</scope>
</reference>
<evidence type="ECO:0000313" key="3">
    <source>
        <dbReference type="EnsemblPlants" id="OPUNC11G12420.1"/>
    </source>
</evidence>
<protein>
    <submittedName>
        <fullName evidence="3">Uncharacterized protein</fullName>
    </submittedName>
</protein>
<feature type="signal peptide" evidence="2">
    <location>
        <begin position="1"/>
        <end position="22"/>
    </location>
</feature>
<evidence type="ECO:0000256" key="2">
    <source>
        <dbReference type="SAM" id="SignalP"/>
    </source>
</evidence>
<organism evidence="3">
    <name type="scientific">Oryza punctata</name>
    <name type="common">Red rice</name>
    <dbReference type="NCBI Taxonomy" id="4537"/>
    <lineage>
        <taxon>Eukaryota</taxon>
        <taxon>Viridiplantae</taxon>
        <taxon>Streptophyta</taxon>
        <taxon>Embryophyta</taxon>
        <taxon>Tracheophyta</taxon>
        <taxon>Spermatophyta</taxon>
        <taxon>Magnoliopsida</taxon>
        <taxon>Liliopsida</taxon>
        <taxon>Poales</taxon>
        <taxon>Poaceae</taxon>
        <taxon>BOP clade</taxon>
        <taxon>Oryzoideae</taxon>
        <taxon>Oryzeae</taxon>
        <taxon>Oryzinae</taxon>
        <taxon>Oryza</taxon>
    </lineage>
</organism>
<keyword evidence="2" id="KW-0732">Signal</keyword>
<feature type="compositionally biased region" description="Acidic residues" evidence="1">
    <location>
        <begin position="22"/>
        <end position="35"/>
    </location>
</feature>
<keyword evidence="4" id="KW-1185">Reference proteome</keyword>
<dbReference type="AlphaFoldDB" id="A0A0E0MFS1"/>
<accession>A0A0E0MFS1</accession>
<proteinExistence type="predicted"/>
<dbReference type="Gramene" id="OPUNC11G12420.1">
    <property type="protein sequence ID" value="OPUNC11G12420.1"/>
    <property type="gene ID" value="OPUNC11G12420"/>
</dbReference>
<name>A0A0E0MFS1_ORYPU</name>
<dbReference type="HOGENOM" id="CLU_1689543_0_0_1"/>
<dbReference type="EnsemblPlants" id="OPUNC11G12420.1">
    <property type="protein sequence ID" value="OPUNC11G12420.1"/>
    <property type="gene ID" value="OPUNC11G12420"/>
</dbReference>
<feature type="region of interest" description="Disordered" evidence="1">
    <location>
        <begin position="19"/>
        <end position="41"/>
    </location>
</feature>
<evidence type="ECO:0000313" key="4">
    <source>
        <dbReference type="Proteomes" id="UP000026962"/>
    </source>
</evidence>
<evidence type="ECO:0000256" key="1">
    <source>
        <dbReference type="SAM" id="MobiDB-lite"/>
    </source>
</evidence>
<feature type="chain" id="PRO_5002367807" evidence="2">
    <location>
        <begin position="23"/>
        <end position="156"/>
    </location>
</feature>
<dbReference type="Proteomes" id="UP000026962">
    <property type="component" value="Chromosome 11"/>
</dbReference>